<evidence type="ECO:0000313" key="1">
    <source>
        <dbReference type="EMBL" id="SNX59124.1"/>
    </source>
</evidence>
<reference evidence="1 2" key="1">
    <citation type="submission" date="2017-08" db="EMBL/GenBank/DDBJ databases">
        <authorList>
            <person name="de Groot N.N."/>
        </authorList>
    </citation>
    <scope>NUCLEOTIDE SEQUENCE [LARGE SCALE GENOMIC DNA]</scope>
    <source>
        <strain evidence="1 2">Nm15</strain>
    </source>
</reference>
<dbReference type="AlphaFoldDB" id="A0A285BV17"/>
<accession>A0A285BV17</accession>
<dbReference type="EMBL" id="LT907782">
    <property type="protein sequence ID" value="SNX59124.1"/>
    <property type="molecule type" value="Genomic_DNA"/>
</dbReference>
<protein>
    <recommendedName>
        <fullName evidence="3">Protein NO VEIN C-terminal domain-containing protein</fullName>
    </recommendedName>
</protein>
<proteinExistence type="predicted"/>
<sequence length="127" mass="14345">MDMTGISENEFWTWAYSNFLSNAQRGVLAEYLVAKALGCTGTPRIEWDAYDLDAGEDLKVEVKSAAYLQAWNQKVLSPIRFDIAHKKAWHAKTNTYDVEATRSADVYVFCVFAAQDRDGADPLDTRQ</sequence>
<name>A0A285BV17_9PROT</name>
<evidence type="ECO:0008006" key="3">
    <source>
        <dbReference type="Google" id="ProtNLM"/>
    </source>
</evidence>
<organism evidence="1 2">
    <name type="scientific">Nitrosomonas ureae</name>
    <dbReference type="NCBI Taxonomy" id="44577"/>
    <lineage>
        <taxon>Bacteria</taxon>
        <taxon>Pseudomonadati</taxon>
        <taxon>Pseudomonadota</taxon>
        <taxon>Betaproteobacteria</taxon>
        <taxon>Nitrosomonadales</taxon>
        <taxon>Nitrosomonadaceae</taxon>
        <taxon>Nitrosomonas</taxon>
    </lineage>
</organism>
<gene>
    <name evidence="1" type="ORF">SAMN06296273_0566</name>
</gene>
<dbReference type="Proteomes" id="UP000242498">
    <property type="component" value="Chromosome I"/>
</dbReference>
<evidence type="ECO:0000313" key="2">
    <source>
        <dbReference type="Proteomes" id="UP000242498"/>
    </source>
</evidence>